<gene>
    <name evidence="5" type="ORF">FHU40_001743</name>
</gene>
<accession>A0A7W4Z0I5</accession>
<organism evidence="5 6">
    <name type="scientific">Nocardioides soli</name>
    <dbReference type="NCBI Taxonomy" id="1036020"/>
    <lineage>
        <taxon>Bacteria</taxon>
        <taxon>Bacillati</taxon>
        <taxon>Actinomycetota</taxon>
        <taxon>Actinomycetes</taxon>
        <taxon>Propionibacteriales</taxon>
        <taxon>Nocardioidaceae</taxon>
        <taxon>Nocardioides</taxon>
    </lineage>
</organism>
<evidence type="ECO:0000256" key="3">
    <source>
        <dbReference type="ARBA" id="ARBA00022679"/>
    </source>
</evidence>
<dbReference type="GO" id="GO:0016757">
    <property type="term" value="F:glycosyltransferase activity"/>
    <property type="evidence" value="ECO:0007669"/>
    <property type="project" value="UniProtKB-KW"/>
</dbReference>
<proteinExistence type="inferred from homology"/>
<dbReference type="Pfam" id="PF13579">
    <property type="entry name" value="Glyco_trans_4_4"/>
    <property type="match status" value="1"/>
</dbReference>
<name>A0A7W4Z0I5_9ACTN</name>
<keyword evidence="6" id="KW-1185">Reference proteome</keyword>
<dbReference type="PANTHER" id="PTHR12526">
    <property type="entry name" value="GLYCOSYLTRANSFERASE"/>
    <property type="match status" value="1"/>
</dbReference>
<keyword evidence="3 5" id="KW-0808">Transferase</keyword>
<dbReference type="Gene3D" id="3.40.50.2000">
    <property type="entry name" value="Glycogen Phosphorylase B"/>
    <property type="match status" value="3"/>
</dbReference>
<dbReference type="PANTHER" id="PTHR12526:SF640">
    <property type="entry name" value="COLANIC ACID BIOSYNTHESIS GLYCOSYLTRANSFERASE WCAL-RELATED"/>
    <property type="match status" value="1"/>
</dbReference>
<comment type="similarity">
    <text evidence="1">Belongs to the glycosyltransferase group 1 family. Glycosyltransferase 4 subfamily.</text>
</comment>
<protein>
    <submittedName>
        <fullName evidence="5">Glycosyltransferase involved in cell wall biosynthesis</fullName>
    </submittedName>
</protein>
<sequence>MRILTYPHDLALGGSQLNAIELSAALRDRGHEVVVYGRPGALVDTVRSLGLEFLTAPDPGRRPSPRVARDLAGLVRERRIDVLHGYEWPPGLECNLAGRLSGALSMTTVMSMSVAPFLPRSMPVVVGTEQIADAERRAGRHRVRVLEPPVDVVANQPDDALGRDFRVRQGIGDDFTVVCVSRLAHQLKLEGILTAIDAVGRLAAAAPVRLVVVGDGPARAEVERRADLVNVRTGRPVVVLPGAIDDPRPAYAAADVVLGMGGSALRAAAFGKPLVVQGEGGFFRLLTPESLPDFLWTGWYGYGGADRPPVDLLADLLAGLAVDESRRRDLGRFSRAVVEQRFALTEAAARQEAIYDAALRERRRGADRAWTTLAADGAAAGRFADYHLRRCLARLRGRRAADDFNAQPLARRVDGSGERRPEPGRDGAALLYFAGAPWSAVTGTDKHLAGELARTRDVIWIDPPMSWRARRRRGLQVPLVTEPIPGLVRVSTSCVPGVSRPVLRRLTRLHADLDARRVVRDRGVAIAGVVVSDPEQRFPRWVDAPRVYFETDDFVAGAELLGRSAGYARACRRRNVADCDVVVAVTQDLVDVLAAGRRPGLVLPNGTDAEHYGDVARIVAAPEVLLAGPIAGVVGQLNERLDLGSLDAVAATGASLLLVGPRYEECPETRARLDALIARPNVQWIDRQPFERLPEFMAALAVGLTPYAVTDFNRASFPLKTLEYLAAGRPAVSTDLPAARALETDLVELVTTPQEFASRTLALLSAPPDEALVARRQAFARQHSWAERARRLEQIVALAGSGPGTDREGDR</sequence>
<evidence type="ECO:0000313" key="6">
    <source>
        <dbReference type="Proteomes" id="UP000589626"/>
    </source>
</evidence>
<comment type="caution">
    <text evidence="5">The sequence shown here is derived from an EMBL/GenBank/DDBJ whole genome shotgun (WGS) entry which is preliminary data.</text>
</comment>
<dbReference type="RefSeq" id="WP_183591791.1">
    <property type="nucleotide sequence ID" value="NZ_JACHWR010000001.1"/>
</dbReference>
<evidence type="ECO:0000259" key="4">
    <source>
        <dbReference type="Pfam" id="PF13579"/>
    </source>
</evidence>
<evidence type="ECO:0000313" key="5">
    <source>
        <dbReference type="EMBL" id="MBB3041942.1"/>
    </source>
</evidence>
<evidence type="ECO:0000256" key="1">
    <source>
        <dbReference type="ARBA" id="ARBA00009481"/>
    </source>
</evidence>
<evidence type="ECO:0000256" key="2">
    <source>
        <dbReference type="ARBA" id="ARBA00022676"/>
    </source>
</evidence>
<dbReference type="InterPro" id="IPR028098">
    <property type="entry name" value="Glyco_trans_4-like_N"/>
</dbReference>
<dbReference type="EMBL" id="JACHWR010000001">
    <property type="protein sequence ID" value="MBB3041942.1"/>
    <property type="molecule type" value="Genomic_DNA"/>
</dbReference>
<feature type="domain" description="Glycosyltransferase subfamily 4-like N-terminal" evidence="4">
    <location>
        <begin position="14"/>
        <end position="106"/>
    </location>
</feature>
<reference evidence="5 6" key="1">
    <citation type="submission" date="2020-08" db="EMBL/GenBank/DDBJ databases">
        <title>Sequencing the genomes of 1000 actinobacteria strains.</title>
        <authorList>
            <person name="Klenk H.-P."/>
        </authorList>
    </citation>
    <scope>NUCLEOTIDE SEQUENCE [LARGE SCALE GENOMIC DNA]</scope>
    <source>
        <strain evidence="5 6">DSM 105498</strain>
    </source>
</reference>
<dbReference type="AlphaFoldDB" id="A0A7W4Z0I5"/>
<dbReference type="Pfam" id="PF13692">
    <property type="entry name" value="Glyco_trans_1_4"/>
    <property type="match status" value="2"/>
</dbReference>
<dbReference type="SUPFAM" id="SSF53756">
    <property type="entry name" value="UDP-Glycosyltransferase/glycogen phosphorylase"/>
    <property type="match status" value="2"/>
</dbReference>
<dbReference type="Proteomes" id="UP000589626">
    <property type="component" value="Unassembled WGS sequence"/>
</dbReference>
<keyword evidence="2" id="KW-0328">Glycosyltransferase</keyword>